<reference evidence="2" key="1">
    <citation type="submission" date="2020-08" db="EMBL/GenBank/DDBJ databases">
        <title>Multicomponent nature underlies the extraordinary mechanical properties of spider dragline silk.</title>
        <authorList>
            <person name="Kono N."/>
            <person name="Nakamura H."/>
            <person name="Mori M."/>
            <person name="Yoshida Y."/>
            <person name="Ohtoshi R."/>
            <person name="Malay A.D."/>
            <person name="Moran D.A.P."/>
            <person name="Tomita M."/>
            <person name="Numata K."/>
            <person name="Arakawa K."/>
        </authorList>
    </citation>
    <scope>NUCLEOTIDE SEQUENCE</scope>
</reference>
<organism evidence="2 3">
    <name type="scientific">Trichonephila clavipes</name>
    <name type="common">Golden silk orbweaver</name>
    <name type="synonym">Nephila clavipes</name>
    <dbReference type="NCBI Taxonomy" id="2585209"/>
    <lineage>
        <taxon>Eukaryota</taxon>
        <taxon>Metazoa</taxon>
        <taxon>Ecdysozoa</taxon>
        <taxon>Arthropoda</taxon>
        <taxon>Chelicerata</taxon>
        <taxon>Arachnida</taxon>
        <taxon>Araneae</taxon>
        <taxon>Araneomorphae</taxon>
        <taxon>Entelegynae</taxon>
        <taxon>Araneoidea</taxon>
        <taxon>Nephilidae</taxon>
        <taxon>Trichonephila</taxon>
    </lineage>
</organism>
<comment type="caution">
    <text evidence="2">The sequence shown here is derived from an EMBL/GenBank/DDBJ whole genome shotgun (WGS) entry which is preliminary data.</text>
</comment>
<dbReference type="AlphaFoldDB" id="A0A8X6WLT2"/>
<feature type="region of interest" description="Disordered" evidence="1">
    <location>
        <begin position="1"/>
        <end position="33"/>
    </location>
</feature>
<evidence type="ECO:0000256" key="1">
    <source>
        <dbReference type="SAM" id="MobiDB-lite"/>
    </source>
</evidence>
<proteinExistence type="predicted"/>
<dbReference type="Proteomes" id="UP000887159">
    <property type="component" value="Unassembled WGS sequence"/>
</dbReference>
<evidence type="ECO:0000313" key="3">
    <source>
        <dbReference type="Proteomes" id="UP000887159"/>
    </source>
</evidence>
<dbReference type="EMBL" id="BMAU01021435">
    <property type="protein sequence ID" value="GFY36086.1"/>
    <property type="molecule type" value="Genomic_DNA"/>
</dbReference>
<accession>A0A8X6WLT2</accession>
<name>A0A8X6WLT2_TRICX</name>
<keyword evidence="3" id="KW-1185">Reference proteome</keyword>
<protein>
    <submittedName>
        <fullName evidence="2">Uncharacterized protein</fullName>
    </submittedName>
</protein>
<evidence type="ECO:0000313" key="2">
    <source>
        <dbReference type="EMBL" id="GFY36086.1"/>
    </source>
</evidence>
<sequence length="107" mass="11396">MLHTRAINDGLRNYGPPSSDEDDTMGLGSNPGEDMDAGKFIGLSWHGGTLNSHRAACPLVGLVEGKERWEVLDPPTGGSSSKSGGNRAKSYCHLYGAQGYGQRQAYI</sequence>
<gene>
    <name evidence="2" type="ORF">TNCV_4844581</name>
</gene>